<proteinExistence type="predicted"/>
<keyword evidence="1" id="KW-1133">Transmembrane helix</keyword>
<gene>
    <name evidence="2" type="ORF">HNP49_000701</name>
</gene>
<keyword evidence="1" id="KW-0472">Membrane</keyword>
<protein>
    <submittedName>
        <fullName evidence="2">Uncharacterized protein</fullName>
    </submittedName>
</protein>
<feature type="transmembrane region" description="Helical" evidence="1">
    <location>
        <begin position="182"/>
        <end position="206"/>
    </location>
</feature>
<organism evidence="2 3">
    <name type="scientific">Pseudomonas fluvialis</name>
    <dbReference type="NCBI Taxonomy" id="1793966"/>
    <lineage>
        <taxon>Bacteria</taxon>
        <taxon>Pseudomonadati</taxon>
        <taxon>Pseudomonadota</taxon>
        <taxon>Gammaproteobacteria</taxon>
        <taxon>Pseudomonadales</taxon>
        <taxon>Pseudomonadaceae</taxon>
        <taxon>Pseudomonas</taxon>
    </lineage>
</organism>
<dbReference type="RefSeq" id="WP_184680647.1">
    <property type="nucleotide sequence ID" value="NZ_JACHLL010000001.1"/>
</dbReference>
<dbReference type="EMBL" id="JACHLL010000001">
    <property type="protein sequence ID" value="MBB6340551.1"/>
    <property type="molecule type" value="Genomic_DNA"/>
</dbReference>
<evidence type="ECO:0000313" key="3">
    <source>
        <dbReference type="Proteomes" id="UP000557193"/>
    </source>
</evidence>
<feature type="transmembrane region" description="Helical" evidence="1">
    <location>
        <begin position="255"/>
        <end position="275"/>
    </location>
</feature>
<evidence type="ECO:0000313" key="2">
    <source>
        <dbReference type="EMBL" id="MBB6340551.1"/>
    </source>
</evidence>
<feature type="transmembrane region" description="Helical" evidence="1">
    <location>
        <begin position="127"/>
        <end position="146"/>
    </location>
</feature>
<name>A0A7X0ETG3_9PSED</name>
<evidence type="ECO:0000256" key="1">
    <source>
        <dbReference type="SAM" id="Phobius"/>
    </source>
</evidence>
<feature type="transmembrane region" description="Helical" evidence="1">
    <location>
        <begin position="152"/>
        <end position="170"/>
    </location>
</feature>
<sequence>MRTRIKPLLHLAGNILAIIGIGFVCIKIWGYAGEIDLSRLTPALWTVVAGLAITYGCANLLLALGWQKLLAQLGQQANTRWCIKTYGLSQIAKYVPGNIFHFAGRQAMGMSHGISGWVLARSTLWELALLCISGSLFAALVIPALYPQIPTVWASVLFLLLVITSAALIQRIIGTYAAQAQLAYLLFLTISGAIFPILTICIAPSLIDYYPITLAGGFVIAWLAGLLTPGAPAGVGVREAVLLILFENNLPASDLLLCVLFGRLITVVGDLLYFAHASLINENASIQKSHQ</sequence>
<dbReference type="Proteomes" id="UP000557193">
    <property type="component" value="Unassembled WGS sequence"/>
</dbReference>
<dbReference type="AlphaFoldDB" id="A0A7X0ETG3"/>
<feature type="transmembrane region" description="Helical" evidence="1">
    <location>
        <begin position="44"/>
        <end position="66"/>
    </location>
</feature>
<feature type="transmembrane region" description="Helical" evidence="1">
    <location>
        <begin position="212"/>
        <end position="235"/>
    </location>
</feature>
<accession>A0A7X0ETG3</accession>
<keyword evidence="1" id="KW-0812">Transmembrane</keyword>
<keyword evidence="3" id="KW-1185">Reference proteome</keyword>
<feature type="transmembrane region" description="Helical" evidence="1">
    <location>
        <begin position="12"/>
        <end position="32"/>
    </location>
</feature>
<comment type="caution">
    <text evidence="2">The sequence shown here is derived from an EMBL/GenBank/DDBJ whole genome shotgun (WGS) entry which is preliminary data.</text>
</comment>
<reference evidence="2 3" key="1">
    <citation type="submission" date="2020-08" db="EMBL/GenBank/DDBJ databases">
        <title>Functional genomics of gut bacteria from endangered species of beetles.</title>
        <authorList>
            <person name="Carlos-Shanley C."/>
        </authorList>
    </citation>
    <scope>NUCLEOTIDE SEQUENCE [LARGE SCALE GENOMIC DNA]</scope>
    <source>
        <strain evidence="2 3">S00202</strain>
    </source>
</reference>